<dbReference type="EMBL" id="LDOU01000015">
    <property type="protein sequence ID" value="KLV07987.1"/>
    <property type="molecule type" value="Genomic_DNA"/>
</dbReference>
<protein>
    <submittedName>
        <fullName evidence="1">Uncharacterized protein</fullName>
    </submittedName>
</protein>
<dbReference type="STRING" id="320778.ABT57_14160"/>
<proteinExistence type="predicted"/>
<dbReference type="Proteomes" id="UP000035909">
    <property type="component" value="Unassembled WGS sequence"/>
</dbReference>
<dbReference type="RefSeq" id="WP_047885880.1">
    <property type="nucleotide sequence ID" value="NZ_LDOU01000015.1"/>
</dbReference>
<dbReference type="PATRIC" id="fig|320778.3.peg.3082"/>
<dbReference type="AlphaFoldDB" id="A0A0J1K0J8"/>
<dbReference type="OrthoDB" id="5896142at2"/>
<sequence>MNYLAVFLGADGGITRNATTEEVMNLQLGEFESLELAIQNACEVLECTHAKNGVLLKGENSGGFLICDTQEFAEL</sequence>
<evidence type="ECO:0000313" key="2">
    <source>
        <dbReference type="Proteomes" id="UP000035909"/>
    </source>
</evidence>
<reference evidence="1 2" key="1">
    <citation type="submission" date="2015-05" db="EMBL/GenBank/DDBJ databases">
        <title>Photobacterium galathea sp. nov.</title>
        <authorList>
            <person name="Machado H."/>
            <person name="Gram L."/>
        </authorList>
    </citation>
    <scope>NUCLEOTIDE SEQUENCE [LARGE SCALE GENOMIC DNA]</scope>
    <source>
        <strain evidence="1 2">DSM 22954</strain>
    </source>
</reference>
<gene>
    <name evidence="1" type="ORF">ABT57_14160</name>
</gene>
<accession>A0A0J1K0J8</accession>
<organism evidence="1 2">
    <name type="scientific">Photobacterium ganghwense</name>
    <dbReference type="NCBI Taxonomy" id="320778"/>
    <lineage>
        <taxon>Bacteria</taxon>
        <taxon>Pseudomonadati</taxon>
        <taxon>Pseudomonadota</taxon>
        <taxon>Gammaproteobacteria</taxon>
        <taxon>Vibrionales</taxon>
        <taxon>Vibrionaceae</taxon>
        <taxon>Photobacterium</taxon>
    </lineage>
</organism>
<comment type="caution">
    <text evidence="1">The sequence shown here is derived from an EMBL/GenBank/DDBJ whole genome shotgun (WGS) entry which is preliminary data.</text>
</comment>
<keyword evidence="2" id="KW-1185">Reference proteome</keyword>
<name>A0A0J1K0J8_9GAMM</name>
<evidence type="ECO:0000313" key="1">
    <source>
        <dbReference type="EMBL" id="KLV07987.1"/>
    </source>
</evidence>